<keyword evidence="1" id="KW-0677">Repeat</keyword>
<comment type="caution">
    <text evidence="4">The sequence shown here is derived from an EMBL/GenBank/DDBJ whole genome shotgun (WGS) entry which is preliminary data.</text>
</comment>
<proteinExistence type="predicted"/>
<evidence type="ECO:0000256" key="1">
    <source>
        <dbReference type="ARBA" id="ARBA00022737"/>
    </source>
</evidence>
<evidence type="ECO:0000256" key="2">
    <source>
        <dbReference type="SAM" id="MobiDB-lite"/>
    </source>
</evidence>
<feature type="domain" description="Nephrocystin 3-like N-terminal" evidence="3">
    <location>
        <begin position="391"/>
        <end position="564"/>
    </location>
</feature>
<accession>A0AAI8VJE6</accession>
<dbReference type="PANTHER" id="PTHR10039">
    <property type="entry name" value="AMELOGENIN"/>
    <property type="match status" value="1"/>
</dbReference>
<dbReference type="Gene3D" id="3.40.50.300">
    <property type="entry name" value="P-loop containing nucleotide triphosphate hydrolases"/>
    <property type="match status" value="1"/>
</dbReference>
<dbReference type="InterPro" id="IPR027417">
    <property type="entry name" value="P-loop_NTPase"/>
</dbReference>
<evidence type="ECO:0000313" key="5">
    <source>
        <dbReference type="Proteomes" id="UP001295740"/>
    </source>
</evidence>
<dbReference type="SUPFAM" id="SSF52540">
    <property type="entry name" value="P-loop containing nucleoside triphosphate hydrolases"/>
    <property type="match status" value="1"/>
</dbReference>
<name>A0AAI8VJE6_9PEZI</name>
<dbReference type="InterPro" id="IPR056884">
    <property type="entry name" value="NPHP3-like_N"/>
</dbReference>
<sequence length="1077" mass="121870">MAHPTSPEPGATRMVEIHPTGITELYVPSSPIADICFVHGFTGHPKLAWQSKKRTKRQAPTSGSSNPFKRRLVDSFIRPKSQSNTSDSLDVPEATSERPGHVYWPRDLVPHIVPEARVLTFGYDTHIRHSLSSPNSANRLIDHANDFLSALEACRRDPTRPLIFVAHSLGGLLVKDTLRLSKGYAQHQPDRSLVYESTTNLLFFGTPHAGADPLNSTFRALTNLLQVLGLRVNHEIVQTLMPAAERLILLRDDFQSMINENDWVVHTFQEELAHTVLSRKIVEDSSSCINDRRQERVVHIHADHVDMCRFSGNDDPEFRKVAAELRRVDESLLSRKSGTAQDVCADGSFDGTLQPERSIPTPEQREKLIEMLSFDGIDARYMTLRTAQTKTCQWLPKHSEYKAWQNPTQMQDHHGFLWIKGKPGAGKSVMMKYLLQNARRAKKRGAVISFFFNARGGNLERSVKGLYRSLLSQLLRFGDELHIDPDLLELLLGFEDDKPWPIETLKEAIGSVVEHLGTGQLCCFIDALDECPEDEIRDMILFFEDVGEKAAQANSHFRLCFSSRHYPYIAIRKGLQIVLEDETDHADDIRHYISSKLRIGLPAARPAIEVDIFERSFNIFLWAALVVDILNREHDKGRNLNAWSRLKQIPTGLHELFQDILTRDTENLDQLVLCIQWVLYAKRPLRPEELYFALHLGIDPISSADWDERSISMGQINRFNLDVSKGLTEVTKKKPVVQFIHESVRDYLLRDNGLQTLLEHRTDVRGFGEGYSQDALKNSCLTQMRQYLSSPGIESYTHTADSAQNAAFDQAEFLSIFPRGSWIKLDNMLQKYRIRRHSIEAHLLYILAEQNLANLISIHPERHHTLVIEAKTERYPSPLCAAMALGQHDAIRSLTLEAAIAATSEGDKDLIFRVREELSNLSHLKSDLDGKHWRSIDLLECLLRIGSQSLVGALWYGVLGNPEDALAKISIDAPFAFSQCLIQNGARVDVPRQPSRLNILGEAVGSERLDLVRLLLSLGTNSYRTSEIVLSLPELAGISEMAKFFLEHDASPGFADHWDKVLFKAMNENRSDLVAPQ</sequence>
<dbReference type="Proteomes" id="UP001295740">
    <property type="component" value="Unassembled WGS sequence"/>
</dbReference>
<dbReference type="AlphaFoldDB" id="A0AAI8VJE6"/>
<organism evidence="4 5">
    <name type="scientific">Anthostomella pinea</name>
    <dbReference type="NCBI Taxonomy" id="933095"/>
    <lineage>
        <taxon>Eukaryota</taxon>
        <taxon>Fungi</taxon>
        <taxon>Dikarya</taxon>
        <taxon>Ascomycota</taxon>
        <taxon>Pezizomycotina</taxon>
        <taxon>Sordariomycetes</taxon>
        <taxon>Xylariomycetidae</taxon>
        <taxon>Xylariales</taxon>
        <taxon>Xylariaceae</taxon>
        <taxon>Anthostomella</taxon>
    </lineage>
</organism>
<dbReference type="PANTHER" id="PTHR10039:SF5">
    <property type="entry name" value="NACHT DOMAIN-CONTAINING PROTEIN"/>
    <property type="match status" value="1"/>
</dbReference>
<dbReference type="EMBL" id="CAUWAG010000012">
    <property type="protein sequence ID" value="CAJ2508890.1"/>
    <property type="molecule type" value="Genomic_DNA"/>
</dbReference>
<reference evidence="4" key="1">
    <citation type="submission" date="2023-10" db="EMBL/GenBank/DDBJ databases">
        <authorList>
            <person name="Hackl T."/>
        </authorList>
    </citation>
    <scope>NUCLEOTIDE SEQUENCE</scope>
</reference>
<dbReference type="InterPro" id="IPR029058">
    <property type="entry name" value="AB_hydrolase_fold"/>
</dbReference>
<protein>
    <submittedName>
        <fullName evidence="4">Uu.00g139160.m01.CDS01</fullName>
    </submittedName>
</protein>
<feature type="region of interest" description="Disordered" evidence="2">
    <location>
        <begin position="48"/>
        <end position="97"/>
    </location>
</feature>
<evidence type="ECO:0000313" key="4">
    <source>
        <dbReference type="EMBL" id="CAJ2508890.1"/>
    </source>
</evidence>
<dbReference type="SUPFAM" id="SSF53474">
    <property type="entry name" value="alpha/beta-Hydrolases"/>
    <property type="match status" value="1"/>
</dbReference>
<evidence type="ECO:0000259" key="3">
    <source>
        <dbReference type="Pfam" id="PF24883"/>
    </source>
</evidence>
<keyword evidence="5" id="KW-1185">Reference proteome</keyword>
<gene>
    <name evidence="4" type="ORF">KHLLAP_LOCUS9358</name>
</gene>
<dbReference type="Pfam" id="PF24883">
    <property type="entry name" value="NPHP3_N"/>
    <property type="match status" value="1"/>
</dbReference>
<feature type="compositionally biased region" description="Polar residues" evidence="2">
    <location>
        <begin position="58"/>
        <end position="67"/>
    </location>
</feature>
<dbReference type="Gene3D" id="3.40.50.1820">
    <property type="entry name" value="alpha/beta hydrolase"/>
    <property type="match status" value="1"/>
</dbReference>